<accession>A0ACC2VFG2</accession>
<evidence type="ECO:0000313" key="1">
    <source>
        <dbReference type="EMBL" id="KAJ9097576.1"/>
    </source>
</evidence>
<dbReference type="Proteomes" id="UP001230649">
    <property type="component" value="Unassembled WGS sequence"/>
</dbReference>
<organism evidence="1 2">
    <name type="scientific">Naganishia adeliensis</name>
    <dbReference type="NCBI Taxonomy" id="92952"/>
    <lineage>
        <taxon>Eukaryota</taxon>
        <taxon>Fungi</taxon>
        <taxon>Dikarya</taxon>
        <taxon>Basidiomycota</taxon>
        <taxon>Agaricomycotina</taxon>
        <taxon>Tremellomycetes</taxon>
        <taxon>Filobasidiales</taxon>
        <taxon>Filobasidiaceae</taxon>
        <taxon>Naganishia</taxon>
    </lineage>
</organism>
<proteinExistence type="predicted"/>
<dbReference type="EMBL" id="JASBWS010000101">
    <property type="protein sequence ID" value="KAJ9097576.1"/>
    <property type="molecule type" value="Genomic_DNA"/>
</dbReference>
<protein>
    <submittedName>
        <fullName evidence="1">Uncharacterized protein</fullName>
    </submittedName>
</protein>
<keyword evidence="2" id="KW-1185">Reference proteome</keyword>
<reference evidence="1" key="1">
    <citation type="submission" date="2023-04" db="EMBL/GenBank/DDBJ databases">
        <title>Draft Genome sequencing of Naganishia species isolated from polar environments using Oxford Nanopore Technology.</title>
        <authorList>
            <person name="Leo P."/>
            <person name="Venkateswaran K."/>
        </authorList>
    </citation>
    <scope>NUCLEOTIDE SEQUENCE</scope>
    <source>
        <strain evidence="1">MNA-CCFEE 5262</strain>
    </source>
</reference>
<name>A0ACC2VFG2_9TREE</name>
<sequence>MFNNQEVNDSTESTSSQTPMINNVEKFNEVNDAVPDVDWTEYFVPGLFTPHSPSDPCFEYPGFYEEVGEGKGKGCGVGRNGEGVPINNINIVSLLPSNITSSSLINKATMDSLLNYFIDGNQPFFDNGNDDTNFVTETSTAFQTVTAYNQAPVNAVAGLSTQIAINNDHINNINTMMSLSNNSDDDVQSHDEQNIDADHAVRHYWLRNNSNLRYQVRIGGRTLHLTAIQIEHRFMGVKSAIWDF</sequence>
<comment type="caution">
    <text evidence="1">The sequence shown here is derived from an EMBL/GenBank/DDBJ whole genome shotgun (WGS) entry which is preliminary data.</text>
</comment>
<evidence type="ECO:0000313" key="2">
    <source>
        <dbReference type="Proteomes" id="UP001230649"/>
    </source>
</evidence>
<gene>
    <name evidence="1" type="ORF">QFC20_006152</name>
</gene>